<organism evidence="2">
    <name type="scientific">Anguilla anguilla</name>
    <name type="common">European freshwater eel</name>
    <name type="synonym">Muraena anguilla</name>
    <dbReference type="NCBI Taxonomy" id="7936"/>
    <lineage>
        <taxon>Eukaryota</taxon>
        <taxon>Metazoa</taxon>
        <taxon>Chordata</taxon>
        <taxon>Craniata</taxon>
        <taxon>Vertebrata</taxon>
        <taxon>Euteleostomi</taxon>
        <taxon>Actinopterygii</taxon>
        <taxon>Neopterygii</taxon>
        <taxon>Teleostei</taxon>
        <taxon>Anguilliformes</taxon>
        <taxon>Anguillidae</taxon>
        <taxon>Anguilla</taxon>
    </lineage>
</organism>
<name>A0A0E9X3W0_ANGAN</name>
<feature type="region of interest" description="Disordered" evidence="1">
    <location>
        <begin position="23"/>
        <end position="44"/>
    </location>
</feature>
<reference evidence="2" key="2">
    <citation type="journal article" date="2015" name="Fish Shellfish Immunol.">
        <title>Early steps in the European eel (Anguilla anguilla)-Vibrio vulnificus interaction in the gills: Role of the RtxA13 toxin.</title>
        <authorList>
            <person name="Callol A."/>
            <person name="Pajuelo D."/>
            <person name="Ebbesson L."/>
            <person name="Teles M."/>
            <person name="MacKenzie S."/>
            <person name="Amaro C."/>
        </authorList>
    </citation>
    <scope>NUCLEOTIDE SEQUENCE</scope>
</reference>
<dbReference type="AlphaFoldDB" id="A0A0E9X3W0"/>
<accession>A0A0E9X3W0</accession>
<evidence type="ECO:0000313" key="2">
    <source>
        <dbReference type="EMBL" id="JAH96575.1"/>
    </source>
</evidence>
<sequence length="92" mass="10425">MIELSSQARKAYEVMIANLENSAQEEQKIPVDEPSLNSPVSPAENEEPEYIKIWKKMLEKDCNHQLLNFEKQLATVCVAIDSGLQMDEEEGS</sequence>
<reference evidence="2" key="1">
    <citation type="submission" date="2014-11" db="EMBL/GenBank/DDBJ databases">
        <authorList>
            <person name="Amaro Gonzalez C."/>
        </authorList>
    </citation>
    <scope>NUCLEOTIDE SEQUENCE</scope>
</reference>
<dbReference type="EMBL" id="GBXM01012002">
    <property type="protein sequence ID" value="JAH96575.1"/>
    <property type="molecule type" value="Transcribed_RNA"/>
</dbReference>
<proteinExistence type="predicted"/>
<protein>
    <submittedName>
        <fullName evidence="2">Uncharacterized protein</fullName>
    </submittedName>
</protein>
<evidence type="ECO:0000256" key="1">
    <source>
        <dbReference type="SAM" id="MobiDB-lite"/>
    </source>
</evidence>